<reference evidence="11" key="1">
    <citation type="submission" date="2021-01" db="EMBL/GenBank/DDBJ databases">
        <title>Whole genome shotgun sequence of Rhizocola hellebori NBRC 109834.</title>
        <authorList>
            <person name="Komaki H."/>
            <person name="Tamura T."/>
        </authorList>
    </citation>
    <scope>NUCLEOTIDE SEQUENCE</scope>
    <source>
        <strain evidence="11">NBRC 109834</strain>
    </source>
</reference>
<keyword evidence="9" id="KW-0784">Thiamine biosynthesis</keyword>
<dbReference type="Pfam" id="PF08543">
    <property type="entry name" value="Phos_pyr_kin"/>
    <property type="match status" value="1"/>
</dbReference>
<keyword evidence="8" id="KW-0067">ATP-binding</keyword>
<dbReference type="SUPFAM" id="SSF53613">
    <property type="entry name" value="Ribokinase-like"/>
    <property type="match status" value="1"/>
</dbReference>
<comment type="catalytic activity">
    <reaction evidence="1">
        <text>4-amino-5-hydroxymethyl-2-methylpyrimidine + ATP = 4-amino-2-methyl-5-(phosphooxymethyl)pyrimidine + ADP + H(+)</text>
        <dbReference type="Rhea" id="RHEA:23096"/>
        <dbReference type="ChEBI" id="CHEBI:15378"/>
        <dbReference type="ChEBI" id="CHEBI:16892"/>
        <dbReference type="ChEBI" id="CHEBI:30616"/>
        <dbReference type="ChEBI" id="CHEBI:58354"/>
        <dbReference type="ChEBI" id="CHEBI:456216"/>
        <dbReference type="EC" id="2.7.1.49"/>
    </reaction>
</comment>
<dbReference type="InterPro" id="IPR029056">
    <property type="entry name" value="Ribokinase-like"/>
</dbReference>
<evidence type="ECO:0000256" key="9">
    <source>
        <dbReference type="ARBA" id="ARBA00022977"/>
    </source>
</evidence>
<comment type="function">
    <text evidence="3">Catalyzes the phosphorylation of hydroxymethylpyrimidine phosphate (HMP-P) to HMP-PP, and of HMP to HMP-P.</text>
</comment>
<evidence type="ECO:0000256" key="2">
    <source>
        <dbReference type="ARBA" id="ARBA00000565"/>
    </source>
</evidence>
<dbReference type="GO" id="GO:0005524">
    <property type="term" value="F:ATP binding"/>
    <property type="evidence" value="ECO:0007669"/>
    <property type="project" value="UniProtKB-KW"/>
</dbReference>
<dbReference type="PANTHER" id="PTHR20858:SF17">
    <property type="entry name" value="HYDROXYMETHYLPYRIMIDINE_PHOSPHOMETHYLPYRIMIDINE KINASE THI20-RELATED"/>
    <property type="match status" value="1"/>
</dbReference>
<dbReference type="FunFam" id="3.40.1190.20:FF:000003">
    <property type="entry name" value="Phosphomethylpyrimidine kinase ThiD"/>
    <property type="match status" value="1"/>
</dbReference>
<evidence type="ECO:0000256" key="8">
    <source>
        <dbReference type="ARBA" id="ARBA00022840"/>
    </source>
</evidence>
<dbReference type="GO" id="GO:0008902">
    <property type="term" value="F:hydroxymethylpyrimidine kinase activity"/>
    <property type="evidence" value="ECO:0007669"/>
    <property type="project" value="UniProtKB-EC"/>
</dbReference>
<feature type="domain" description="Pyridoxamine kinase/Phosphomethylpyrimidine kinase" evidence="10">
    <location>
        <begin position="13"/>
        <end position="255"/>
    </location>
</feature>
<evidence type="ECO:0000256" key="6">
    <source>
        <dbReference type="ARBA" id="ARBA00022741"/>
    </source>
</evidence>
<keyword evidence="7 11" id="KW-0418">Kinase</keyword>
<dbReference type="GO" id="GO:0005829">
    <property type="term" value="C:cytosol"/>
    <property type="evidence" value="ECO:0007669"/>
    <property type="project" value="TreeGrafter"/>
</dbReference>
<proteinExistence type="predicted"/>
<dbReference type="EMBL" id="BONY01000012">
    <property type="protein sequence ID" value="GIH04324.1"/>
    <property type="molecule type" value="Genomic_DNA"/>
</dbReference>
<dbReference type="Proteomes" id="UP000612899">
    <property type="component" value="Unassembled WGS sequence"/>
</dbReference>
<organism evidence="11 12">
    <name type="scientific">Rhizocola hellebori</name>
    <dbReference type="NCBI Taxonomy" id="1392758"/>
    <lineage>
        <taxon>Bacteria</taxon>
        <taxon>Bacillati</taxon>
        <taxon>Actinomycetota</taxon>
        <taxon>Actinomycetes</taxon>
        <taxon>Micromonosporales</taxon>
        <taxon>Micromonosporaceae</taxon>
        <taxon>Rhizocola</taxon>
    </lineage>
</organism>
<sequence>MTPTVALTIAGSDSGAGAGIQADLKTFAALGCYGTSVLTAVTAQNTVEVRDVFALPPTVVGLQLAAVLDDFQVAAVKVGMVASGEIAATITARARAGELPNLVVDPVLTASSGRRLGIASAIERLLPYATVITPNQSEASALLGWQVSTPTDMAGAASQLAAHGAKCVVVTGGEGVGEDAVDAMWTSKGVRMLKAPRVDTRNTHGTGCTYSAAITARLALGYPLEDSIDFAKRYVRAALIAAQGWRLGSGVGPLNHFVRGQDAT</sequence>
<dbReference type="AlphaFoldDB" id="A0A8J3Q6J3"/>
<evidence type="ECO:0000313" key="11">
    <source>
        <dbReference type="EMBL" id="GIH04324.1"/>
    </source>
</evidence>
<name>A0A8J3Q6J3_9ACTN</name>
<dbReference type="GO" id="GO:0008972">
    <property type="term" value="F:phosphomethylpyrimidine kinase activity"/>
    <property type="evidence" value="ECO:0007669"/>
    <property type="project" value="UniProtKB-EC"/>
</dbReference>
<protein>
    <submittedName>
        <fullName evidence="11">Hydroxymethylpyrimidine/phosphomethylpyrimidine kinase</fullName>
    </submittedName>
</protein>
<keyword evidence="6" id="KW-0547">Nucleotide-binding</keyword>
<dbReference type="InterPro" id="IPR013749">
    <property type="entry name" value="PM/HMP-P_kinase-1"/>
</dbReference>
<evidence type="ECO:0000259" key="10">
    <source>
        <dbReference type="Pfam" id="PF08543"/>
    </source>
</evidence>
<dbReference type="GO" id="GO:0009229">
    <property type="term" value="P:thiamine diphosphate biosynthetic process"/>
    <property type="evidence" value="ECO:0007669"/>
    <property type="project" value="UniProtKB-UniPathway"/>
</dbReference>
<dbReference type="InterPro" id="IPR004399">
    <property type="entry name" value="HMP/HMP-P_kinase_dom"/>
</dbReference>
<keyword evidence="12" id="KW-1185">Reference proteome</keyword>
<evidence type="ECO:0000256" key="7">
    <source>
        <dbReference type="ARBA" id="ARBA00022777"/>
    </source>
</evidence>
<keyword evidence="5" id="KW-0808">Transferase</keyword>
<dbReference type="UniPathway" id="UPA00060">
    <property type="reaction ID" value="UER00138"/>
</dbReference>
<evidence type="ECO:0000313" key="12">
    <source>
        <dbReference type="Proteomes" id="UP000612899"/>
    </source>
</evidence>
<dbReference type="NCBIfam" id="TIGR00097">
    <property type="entry name" value="HMP-P_kinase"/>
    <property type="match status" value="1"/>
</dbReference>
<accession>A0A8J3Q6J3</accession>
<dbReference type="PANTHER" id="PTHR20858">
    <property type="entry name" value="PHOSPHOMETHYLPYRIMIDINE KINASE"/>
    <property type="match status" value="1"/>
</dbReference>
<dbReference type="GO" id="GO:0009228">
    <property type="term" value="P:thiamine biosynthetic process"/>
    <property type="evidence" value="ECO:0007669"/>
    <property type="project" value="UniProtKB-KW"/>
</dbReference>
<evidence type="ECO:0000256" key="5">
    <source>
        <dbReference type="ARBA" id="ARBA00022679"/>
    </source>
</evidence>
<evidence type="ECO:0000256" key="3">
    <source>
        <dbReference type="ARBA" id="ARBA00003848"/>
    </source>
</evidence>
<dbReference type="RefSeq" id="WP_203908210.1">
    <property type="nucleotide sequence ID" value="NZ_BONY01000012.1"/>
</dbReference>
<comment type="caution">
    <text evidence="11">The sequence shown here is derived from an EMBL/GenBank/DDBJ whole genome shotgun (WGS) entry which is preliminary data.</text>
</comment>
<comment type="pathway">
    <text evidence="4">Cofactor biosynthesis; thiamine diphosphate biosynthesis; 4-amino-2-methyl-5-diphosphomethylpyrimidine from 5-amino-1-(5-phospho-D-ribosyl)imidazole: step 3/3.</text>
</comment>
<comment type="catalytic activity">
    <reaction evidence="2">
        <text>4-amino-2-methyl-5-(phosphooxymethyl)pyrimidine + ATP = 4-amino-2-methyl-5-(diphosphooxymethyl)pyrimidine + ADP</text>
        <dbReference type="Rhea" id="RHEA:19893"/>
        <dbReference type="ChEBI" id="CHEBI:30616"/>
        <dbReference type="ChEBI" id="CHEBI:57841"/>
        <dbReference type="ChEBI" id="CHEBI:58354"/>
        <dbReference type="ChEBI" id="CHEBI:456216"/>
        <dbReference type="EC" id="2.7.4.7"/>
    </reaction>
</comment>
<gene>
    <name evidence="11" type="ORF">Rhe02_23910</name>
</gene>
<dbReference type="Gene3D" id="3.40.1190.20">
    <property type="match status" value="1"/>
</dbReference>
<evidence type="ECO:0000256" key="1">
    <source>
        <dbReference type="ARBA" id="ARBA00000151"/>
    </source>
</evidence>
<dbReference type="CDD" id="cd01169">
    <property type="entry name" value="HMPP_kinase"/>
    <property type="match status" value="1"/>
</dbReference>
<evidence type="ECO:0000256" key="4">
    <source>
        <dbReference type="ARBA" id="ARBA00004769"/>
    </source>
</evidence>